<feature type="domain" description="UvrD-like helicase C-terminal" evidence="14">
    <location>
        <begin position="283"/>
        <end position="543"/>
    </location>
</feature>
<accession>A0A366HER9</accession>
<evidence type="ECO:0000256" key="9">
    <source>
        <dbReference type="ARBA" id="ARBA00034808"/>
    </source>
</evidence>
<keyword evidence="5 12" id="KW-0067">ATP-binding</keyword>
<evidence type="ECO:0000256" key="1">
    <source>
        <dbReference type="ARBA" id="ARBA00009922"/>
    </source>
</evidence>
<evidence type="ECO:0000256" key="4">
    <source>
        <dbReference type="ARBA" id="ARBA00022806"/>
    </source>
</evidence>
<comment type="similarity">
    <text evidence="1">Belongs to the helicase family. UvrD subfamily.</text>
</comment>
<dbReference type="PANTHER" id="PTHR11070">
    <property type="entry name" value="UVRD / RECB / PCRA DNA HELICASE FAMILY MEMBER"/>
    <property type="match status" value="1"/>
</dbReference>
<evidence type="ECO:0000256" key="12">
    <source>
        <dbReference type="PROSITE-ProRule" id="PRU00560"/>
    </source>
</evidence>
<evidence type="ECO:0000259" key="14">
    <source>
        <dbReference type="PROSITE" id="PS51217"/>
    </source>
</evidence>
<dbReference type="GO" id="GO:0000725">
    <property type="term" value="P:recombinational repair"/>
    <property type="evidence" value="ECO:0007669"/>
    <property type="project" value="TreeGrafter"/>
</dbReference>
<dbReference type="Gene3D" id="3.40.50.300">
    <property type="entry name" value="P-loop containing nucleotide triphosphate hydrolases"/>
    <property type="match status" value="2"/>
</dbReference>
<dbReference type="Proteomes" id="UP000253628">
    <property type="component" value="Unassembled WGS sequence"/>
</dbReference>
<dbReference type="Gene3D" id="1.10.486.10">
    <property type="entry name" value="PCRA, domain 4"/>
    <property type="match status" value="1"/>
</dbReference>
<dbReference type="RefSeq" id="WP_113932703.1">
    <property type="nucleotide sequence ID" value="NZ_JACCEU010000004.1"/>
</dbReference>
<proteinExistence type="inferred from homology"/>
<dbReference type="Pfam" id="PF00580">
    <property type="entry name" value="UvrD-helicase"/>
    <property type="match status" value="1"/>
</dbReference>
<dbReference type="InterPro" id="IPR014017">
    <property type="entry name" value="DNA_helicase_UvrD-like_C"/>
</dbReference>
<evidence type="ECO:0000256" key="10">
    <source>
        <dbReference type="ARBA" id="ARBA00034923"/>
    </source>
</evidence>
<evidence type="ECO:0000256" key="5">
    <source>
        <dbReference type="ARBA" id="ARBA00022840"/>
    </source>
</evidence>
<keyword evidence="6" id="KW-0238">DNA-binding</keyword>
<dbReference type="CDD" id="cd17932">
    <property type="entry name" value="DEXQc_UvrD"/>
    <property type="match status" value="1"/>
</dbReference>
<dbReference type="AlphaFoldDB" id="A0A366HER9"/>
<keyword evidence="16" id="KW-1185">Reference proteome</keyword>
<keyword evidence="3 12" id="KW-0378">Hydrolase</keyword>
<dbReference type="PANTHER" id="PTHR11070:SF2">
    <property type="entry name" value="ATP-DEPENDENT DNA HELICASE SRS2"/>
    <property type="match status" value="1"/>
</dbReference>
<dbReference type="EC" id="5.6.2.4" evidence="9"/>
<dbReference type="PROSITE" id="PS51198">
    <property type="entry name" value="UVRD_HELICASE_ATP_BIND"/>
    <property type="match status" value="1"/>
</dbReference>
<evidence type="ECO:0000259" key="13">
    <source>
        <dbReference type="PROSITE" id="PS51198"/>
    </source>
</evidence>
<evidence type="ECO:0000256" key="3">
    <source>
        <dbReference type="ARBA" id="ARBA00022801"/>
    </source>
</evidence>
<dbReference type="OrthoDB" id="1100019at2"/>
<evidence type="ECO:0000256" key="8">
    <source>
        <dbReference type="ARBA" id="ARBA00034617"/>
    </source>
</evidence>
<keyword evidence="4 12" id="KW-0347">Helicase</keyword>
<dbReference type="EMBL" id="QNRQ01000003">
    <property type="protein sequence ID" value="RBP40951.1"/>
    <property type="molecule type" value="Genomic_DNA"/>
</dbReference>
<gene>
    <name evidence="15" type="ORF">DFR37_103294</name>
</gene>
<evidence type="ECO:0000256" key="6">
    <source>
        <dbReference type="ARBA" id="ARBA00023125"/>
    </source>
</evidence>
<dbReference type="InterPro" id="IPR014016">
    <property type="entry name" value="UvrD-like_ATP-bd"/>
</dbReference>
<evidence type="ECO:0000313" key="16">
    <source>
        <dbReference type="Proteomes" id="UP000253628"/>
    </source>
</evidence>
<evidence type="ECO:0000256" key="11">
    <source>
        <dbReference type="ARBA" id="ARBA00048988"/>
    </source>
</evidence>
<dbReference type="GO" id="GO:0043138">
    <property type="term" value="F:3'-5' DNA helicase activity"/>
    <property type="evidence" value="ECO:0007669"/>
    <property type="project" value="UniProtKB-EC"/>
</dbReference>
<feature type="binding site" evidence="12">
    <location>
        <begin position="28"/>
        <end position="35"/>
    </location>
    <ligand>
        <name>ATP</name>
        <dbReference type="ChEBI" id="CHEBI:30616"/>
    </ligand>
</feature>
<dbReference type="GO" id="GO:0003677">
    <property type="term" value="F:DNA binding"/>
    <property type="evidence" value="ECO:0007669"/>
    <property type="project" value="UniProtKB-KW"/>
</dbReference>
<keyword evidence="7" id="KW-0413">Isomerase</keyword>
<protein>
    <recommendedName>
        <fullName evidence="9">DNA 3'-5' helicase</fullName>
        <ecNumber evidence="9">5.6.2.4</ecNumber>
    </recommendedName>
    <alternativeName>
        <fullName evidence="10">DNA 3'-5' helicase II</fullName>
    </alternativeName>
</protein>
<comment type="catalytic activity">
    <reaction evidence="8">
        <text>Couples ATP hydrolysis with the unwinding of duplex DNA by translocating in the 3'-5' direction.</text>
        <dbReference type="EC" id="5.6.2.4"/>
    </reaction>
</comment>
<name>A0A366HER9_9BURK</name>
<dbReference type="PROSITE" id="PS51217">
    <property type="entry name" value="UVRD_HELICASE_CTER"/>
    <property type="match status" value="1"/>
</dbReference>
<dbReference type="InterPro" id="IPR000212">
    <property type="entry name" value="DNA_helicase_UvrD/REP"/>
</dbReference>
<keyword evidence="2 12" id="KW-0547">Nucleotide-binding</keyword>
<dbReference type="Pfam" id="PF13361">
    <property type="entry name" value="UvrD_C"/>
    <property type="match status" value="2"/>
</dbReference>
<dbReference type="InterPro" id="IPR013986">
    <property type="entry name" value="DExx_box_DNA_helicase_dom_sf"/>
</dbReference>
<feature type="domain" description="UvrD-like helicase ATP-binding" evidence="13">
    <location>
        <begin position="7"/>
        <end position="289"/>
    </location>
</feature>
<dbReference type="InterPro" id="IPR027417">
    <property type="entry name" value="P-loop_NTPase"/>
</dbReference>
<sequence>MTTEREIRLSSQQAAVVDHVDGPLLVVAGPGSGKTRVLTERIRYLLSNVPGHFRVLALTFTNKAADEMRERLADLGDARQRAFIGTLHSFCLDLLTERGKLVGVEGMPNIFEQFKDRKEILLNAIKDDPALEAELDQEGDAKARGKRVDAWLQGISWVKAHPITCAVIDDDLERRVLEAYDNGLRASNAYDFDDLLLLAYRLLSGNPKLAEFYQRLYKFVCIDEAQDLNEAQYAVICALCGESFKNVMMVGDPKQSIYGFNTSSPEYMDRFKAEFSAQLVGLTENFRSSKSVVDVARSLDSNYLVAAQLPIQGLVKLIVGDDEEDEAKRIVDQIQVLFDSGHPDVEGGIDPSKCAILGRTRFALLAIEKELRERSIPFYKRLTANHENESEVVDDFQLALRVVANPRDRLHFAALAKKWKVSEPDATNDAAKALASMASAAGSVSGRAAAVVAAVASVLRNTARLDLMPAFAVLTSYADKLDEDEKLPIYEDVEVFRQEWDQYLRSDSSTQTIAGFMSSKALGATQKASREGVALLTVHSSKGLEFDVVFIAGMAEGSFPDYRSSAGRELLEERRNAFVAVTRSKRLLYLSYPLTRMMPWGDRRRQSPSRFIQEAGLSQ</sequence>
<reference evidence="15 16" key="1">
    <citation type="submission" date="2018-06" db="EMBL/GenBank/DDBJ databases">
        <title>Genomic Encyclopedia of Type Strains, Phase IV (KMG-IV): sequencing the most valuable type-strain genomes for metagenomic binning, comparative biology and taxonomic classification.</title>
        <authorList>
            <person name="Goeker M."/>
        </authorList>
    </citation>
    <scope>NUCLEOTIDE SEQUENCE [LARGE SCALE GENOMIC DNA]</scope>
    <source>
        <strain evidence="15 16">DSM 25520</strain>
    </source>
</reference>
<comment type="caution">
    <text evidence="15">The sequence shown here is derived from an EMBL/GenBank/DDBJ whole genome shotgun (WGS) entry which is preliminary data.</text>
</comment>
<evidence type="ECO:0000313" key="15">
    <source>
        <dbReference type="EMBL" id="RBP40951.1"/>
    </source>
</evidence>
<evidence type="ECO:0000256" key="2">
    <source>
        <dbReference type="ARBA" id="ARBA00022741"/>
    </source>
</evidence>
<dbReference type="Gene3D" id="1.10.10.160">
    <property type="match status" value="1"/>
</dbReference>
<dbReference type="GO" id="GO:0016887">
    <property type="term" value="F:ATP hydrolysis activity"/>
    <property type="evidence" value="ECO:0007669"/>
    <property type="project" value="RHEA"/>
</dbReference>
<organism evidence="15 16">
    <name type="scientific">Eoetvoesiella caeni</name>
    <dbReference type="NCBI Taxonomy" id="645616"/>
    <lineage>
        <taxon>Bacteria</taxon>
        <taxon>Pseudomonadati</taxon>
        <taxon>Pseudomonadota</taxon>
        <taxon>Betaproteobacteria</taxon>
        <taxon>Burkholderiales</taxon>
        <taxon>Alcaligenaceae</taxon>
        <taxon>Eoetvoesiella</taxon>
    </lineage>
</organism>
<dbReference type="GO" id="GO:0005524">
    <property type="term" value="F:ATP binding"/>
    <property type="evidence" value="ECO:0007669"/>
    <property type="project" value="UniProtKB-UniRule"/>
</dbReference>
<dbReference type="SUPFAM" id="SSF52540">
    <property type="entry name" value="P-loop containing nucleoside triphosphate hydrolases"/>
    <property type="match status" value="1"/>
</dbReference>
<evidence type="ECO:0000256" key="7">
    <source>
        <dbReference type="ARBA" id="ARBA00023235"/>
    </source>
</evidence>
<comment type="catalytic activity">
    <reaction evidence="11">
        <text>ATP + H2O = ADP + phosphate + H(+)</text>
        <dbReference type="Rhea" id="RHEA:13065"/>
        <dbReference type="ChEBI" id="CHEBI:15377"/>
        <dbReference type="ChEBI" id="CHEBI:15378"/>
        <dbReference type="ChEBI" id="CHEBI:30616"/>
        <dbReference type="ChEBI" id="CHEBI:43474"/>
        <dbReference type="ChEBI" id="CHEBI:456216"/>
        <dbReference type="EC" id="5.6.2.4"/>
    </reaction>
</comment>